<accession>A0A401TCM6</accession>
<dbReference type="AlphaFoldDB" id="A0A401TCM6"/>
<evidence type="ECO:0000313" key="2">
    <source>
        <dbReference type="Proteomes" id="UP000287033"/>
    </source>
</evidence>
<dbReference type="EMBL" id="BEZZ01033266">
    <property type="protein sequence ID" value="GCC40364.1"/>
    <property type="molecule type" value="Genomic_DNA"/>
</dbReference>
<comment type="caution">
    <text evidence="1">The sequence shown here is derived from an EMBL/GenBank/DDBJ whole genome shotgun (WGS) entry which is preliminary data.</text>
</comment>
<name>A0A401TCM6_CHIPU</name>
<proteinExistence type="predicted"/>
<gene>
    <name evidence="1" type="ORF">chiPu_0024130</name>
</gene>
<organism evidence="1 2">
    <name type="scientific">Chiloscyllium punctatum</name>
    <name type="common">Brownbanded bambooshark</name>
    <name type="synonym">Hemiscyllium punctatum</name>
    <dbReference type="NCBI Taxonomy" id="137246"/>
    <lineage>
        <taxon>Eukaryota</taxon>
        <taxon>Metazoa</taxon>
        <taxon>Chordata</taxon>
        <taxon>Craniata</taxon>
        <taxon>Vertebrata</taxon>
        <taxon>Chondrichthyes</taxon>
        <taxon>Elasmobranchii</taxon>
        <taxon>Galeomorphii</taxon>
        <taxon>Galeoidea</taxon>
        <taxon>Orectolobiformes</taxon>
        <taxon>Hemiscylliidae</taxon>
        <taxon>Chiloscyllium</taxon>
    </lineage>
</organism>
<dbReference type="Proteomes" id="UP000287033">
    <property type="component" value="Unassembled WGS sequence"/>
</dbReference>
<sequence>MPMADAREKNKWTCWVIMEICGRMRWTLGVQF</sequence>
<feature type="non-terminal residue" evidence="1">
    <location>
        <position position="32"/>
    </location>
</feature>
<evidence type="ECO:0000313" key="1">
    <source>
        <dbReference type="EMBL" id="GCC40364.1"/>
    </source>
</evidence>
<reference evidence="1 2" key="1">
    <citation type="journal article" date="2018" name="Nat. Ecol. Evol.">
        <title>Shark genomes provide insights into elasmobranch evolution and the origin of vertebrates.</title>
        <authorList>
            <person name="Hara Y"/>
            <person name="Yamaguchi K"/>
            <person name="Onimaru K"/>
            <person name="Kadota M"/>
            <person name="Koyanagi M"/>
            <person name="Keeley SD"/>
            <person name="Tatsumi K"/>
            <person name="Tanaka K"/>
            <person name="Motone F"/>
            <person name="Kageyama Y"/>
            <person name="Nozu R"/>
            <person name="Adachi N"/>
            <person name="Nishimura O"/>
            <person name="Nakagawa R"/>
            <person name="Tanegashima C"/>
            <person name="Kiyatake I"/>
            <person name="Matsumoto R"/>
            <person name="Murakumo K"/>
            <person name="Nishida K"/>
            <person name="Terakita A"/>
            <person name="Kuratani S"/>
            <person name="Sato K"/>
            <person name="Hyodo S Kuraku.S."/>
        </authorList>
    </citation>
    <scope>NUCLEOTIDE SEQUENCE [LARGE SCALE GENOMIC DNA]</scope>
</reference>
<protein>
    <submittedName>
        <fullName evidence="1">Uncharacterized protein</fullName>
    </submittedName>
</protein>
<keyword evidence="2" id="KW-1185">Reference proteome</keyword>